<proteinExistence type="predicted"/>
<protein>
    <submittedName>
        <fullName evidence="1 3">Uncharacterized protein</fullName>
    </submittedName>
</protein>
<dbReference type="AlphaFoldDB" id="A0A183EYZ3"/>
<accession>A0A183EYZ3</accession>
<gene>
    <name evidence="1" type="ORF">GPUH_LOCUS26184</name>
</gene>
<organism evidence="3">
    <name type="scientific">Gongylonema pulchrum</name>
    <dbReference type="NCBI Taxonomy" id="637853"/>
    <lineage>
        <taxon>Eukaryota</taxon>
        <taxon>Metazoa</taxon>
        <taxon>Ecdysozoa</taxon>
        <taxon>Nematoda</taxon>
        <taxon>Chromadorea</taxon>
        <taxon>Rhabditida</taxon>
        <taxon>Spirurina</taxon>
        <taxon>Spiruromorpha</taxon>
        <taxon>Spiruroidea</taxon>
        <taxon>Gongylonematidae</taxon>
        <taxon>Gongylonema</taxon>
    </lineage>
</organism>
<evidence type="ECO:0000313" key="2">
    <source>
        <dbReference type="Proteomes" id="UP000271098"/>
    </source>
</evidence>
<evidence type="ECO:0000313" key="1">
    <source>
        <dbReference type="EMBL" id="VDN45210.1"/>
    </source>
</evidence>
<reference evidence="1 2" key="2">
    <citation type="submission" date="2018-11" db="EMBL/GenBank/DDBJ databases">
        <authorList>
            <consortium name="Pathogen Informatics"/>
        </authorList>
    </citation>
    <scope>NUCLEOTIDE SEQUENCE [LARGE SCALE GENOMIC DNA]</scope>
</reference>
<dbReference type="Proteomes" id="UP000271098">
    <property type="component" value="Unassembled WGS sequence"/>
</dbReference>
<evidence type="ECO:0000313" key="3">
    <source>
        <dbReference type="WBParaSite" id="GPUH_0002621401-mRNA-1"/>
    </source>
</evidence>
<sequence length="46" mass="5541">MHRCHQDYSQYIEYTRAPQLRHHLSVQQHQQMMVLGMALVICSCLR</sequence>
<name>A0A183EYZ3_9BILA</name>
<dbReference type="WBParaSite" id="GPUH_0002621401-mRNA-1">
    <property type="protein sequence ID" value="GPUH_0002621401-mRNA-1"/>
    <property type="gene ID" value="GPUH_0002621401"/>
</dbReference>
<dbReference type="EMBL" id="UYRT01109156">
    <property type="protein sequence ID" value="VDN45210.1"/>
    <property type="molecule type" value="Genomic_DNA"/>
</dbReference>
<reference evidence="3" key="1">
    <citation type="submission" date="2016-06" db="UniProtKB">
        <authorList>
            <consortium name="WormBaseParasite"/>
        </authorList>
    </citation>
    <scope>IDENTIFICATION</scope>
</reference>
<keyword evidence="2" id="KW-1185">Reference proteome</keyword>